<protein>
    <submittedName>
        <fullName evidence="2">Uncharacterized protein</fullName>
    </submittedName>
</protein>
<dbReference type="GeneID" id="82258887"/>
<feature type="region of interest" description="Disordered" evidence="1">
    <location>
        <begin position="1"/>
        <end position="70"/>
    </location>
</feature>
<feature type="compositionally biased region" description="Polar residues" evidence="1">
    <location>
        <begin position="1"/>
        <end position="28"/>
    </location>
</feature>
<accession>A0A1H6YPE9</accession>
<evidence type="ECO:0000256" key="1">
    <source>
        <dbReference type="SAM" id="MobiDB-lite"/>
    </source>
</evidence>
<feature type="compositionally biased region" description="Basic and acidic residues" evidence="1">
    <location>
        <begin position="31"/>
        <end position="58"/>
    </location>
</feature>
<evidence type="ECO:0000313" key="2">
    <source>
        <dbReference type="EMBL" id="SEJ43161.1"/>
    </source>
</evidence>
<dbReference type="RefSeq" id="WP_074748464.1">
    <property type="nucleotide sequence ID" value="NZ_FNYS01000042.1"/>
</dbReference>
<proteinExistence type="predicted"/>
<name>A0A1H6YPE9_9FLAO</name>
<evidence type="ECO:0000313" key="3">
    <source>
        <dbReference type="Proteomes" id="UP000183077"/>
    </source>
</evidence>
<dbReference type="AlphaFoldDB" id="A0A1H6YPE9"/>
<dbReference type="EMBL" id="FNYS01000042">
    <property type="protein sequence ID" value="SEJ43161.1"/>
    <property type="molecule type" value="Genomic_DNA"/>
</dbReference>
<sequence length="284" mass="31708">MGTTQRINPGVANQPNWGDLANSITQIAKTIEQEKKLDEDDEKNKKESNKDDNDKASDSSKQYKKISDRRTEHVKSLFNNLVKTGGGRKAITSGKSSSIGKAGLKSASKLTGFFTNVANNGLDQALTDIGFGSLKGKSFNDVIDYLLIYCSDSNQGMDETAANKASCEIMKEIAFQSGNDVNEYQNLIKELVDGKGLSDTLCKFWGLYIFEHLSQRFEEKIQQQKGEEISKETFKVIKDDILGRVKVLNAQRAVSKIDWNKDEGKKEIEKIFDSIIKIICNEKN</sequence>
<reference evidence="2 3" key="1">
    <citation type="submission" date="2016-10" db="EMBL/GenBank/DDBJ databases">
        <authorList>
            <person name="de Groot N.N."/>
        </authorList>
    </citation>
    <scope>NUCLEOTIDE SEQUENCE [LARGE SCALE GENOMIC DNA]</scope>
    <source>
        <strain evidence="2 3">DSM 23048</strain>
    </source>
</reference>
<organism evidence="2 3">
    <name type="scientific">Myroides marinus</name>
    <dbReference type="NCBI Taxonomy" id="703342"/>
    <lineage>
        <taxon>Bacteria</taxon>
        <taxon>Pseudomonadati</taxon>
        <taxon>Bacteroidota</taxon>
        <taxon>Flavobacteriia</taxon>
        <taxon>Flavobacteriales</taxon>
        <taxon>Flavobacteriaceae</taxon>
        <taxon>Myroides</taxon>
    </lineage>
</organism>
<gene>
    <name evidence="2" type="ORF">SAMN04488018_1428</name>
</gene>
<dbReference type="Proteomes" id="UP000183077">
    <property type="component" value="Unassembled WGS sequence"/>
</dbReference>